<feature type="transmembrane region" description="Helical" evidence="6">
    <location>
        <begin position="427"/>
        <end position="457"/>
    </location>
</feature>
<dbReference type="InterPro" id="IPR004477">
    <property type="entry name" value="ComEC_N"/>
</dbReference>
<keyword evidence="2" id="KW-1003">Cell membrane</keyword>
<evidence type="ECO:0000256" key="6">
    <source>
        <dbReference type="SAM" id="Phobius"/>
    </source>
</evidence>
<comment type="subcellular location">
    <subcellularLocation>
        <location evidence="1">Cell membrane</location>
        <topology evidence="1">Multi-pass membrane protein</topology>
    </subcellularLocation>
</comment>
<dbReference type="Proteomes" id="UP000195897">
    <property type="component" value="Unassembled WGS sequence"/>
</dbReference>
<sequence length="761" mass="84002">MHAGRIGDMRRYLFYFALAFAAALFLVLQFTEYAPVLVKHSPLILLLAVYGIYLARYFGKPIVICILTGLAAGGIYTAAYHTVMVAPLDALCERTMVMQAEVRADPDIYDQNQRVEVKVSCDSVGLSSYPGQSFSAIGYLPLTEEPLSPGDQVQVLVTFYQPTVLQGFDRQRYQMSNGNFLSFSYLKDKETKEAALFEAEKAQETPLFYRPQALARQFGSYIMEHLPEREGGFLYALLLGNRNYLDPLDQQNLQKVGLSHIIAVSGLHLMFLVGLIYRLFSRKIGVLVSFIAILFFIPMAGASPSIIRAGIMATLSGIAFLFGRESDGQTSLGAALLVLLCINPYALFSLSLELSFLSTFGILRYAGRLEHTLFGKLYVLIPGHIGKKFAHAFGAAVSCSLCAMLFTTPILVSTFGYITLLSIPANLMILGIISIIFGLGVFFCLFPFLTGVLVHVLVPLIDYVFWCAQTLGTQHWGILYWEETSGRLAVLSILLLIVLILAHRYVYPKISIPLCCCFLIATTGYAYYLHSNTTRVTLHAVGDGQMISVIDGFDSMSLIDCGCASNQDGMAILRETMNWYGFSELDSVILTAVDKAHARNIAQVLTEIPVSHCILPNHVKESETLTDLMQAAEQTGITLTVWEKAGESAYPLPGIAQTTLIGGIDRKLGVRLVDGDFELLTLHSMTQNMLDALLTSTPLQSDRVILDNSFEKQDYLQRALNQLQPTEIILSTGYGASDTLFDIPVRSTNLVGDLTWKIPHL</sequence>
<keyword evidence="4 6" id="KW-1133">Transmembrane helix</keyword>
<dbReference type="AlphaFoldDB" id="A0A1Y4LAT7"/>
<dbReference type="PANTHER" id="PTHR30619:SF1">
    <property type="entry name" value="RECOMBINATION PROTEIN 2"/>
    <property type="match status" value="1"/>
</dbReference>
<feature type="transmembrane region" description="Helical" evidence="6">
    <location>
        <begin position="62"/>
        <end position="83"/>
    </location>
</feature>
<keyword evidence="5 6" id="KW-0472">Membrane</keyword>
<dbReference type="Pfam" id="PF03772">
    <property type="entry name" value="Competence"/>
    <property type="match status" value="1"/>
</dbReference>
<dbReference type="EMBL" id="NFKK01000003">
    <property type="protein sequence ID" value="OUP53825.1"/>
    <property type="molecule type" value="Genomic_DNA"/>
</dbReference>
<dbReference type="PANTHER" id="PTHR30619">
    <property type="entry name" value="DNA INTERNALIZATION/COMPETENCE PROTEIN COMEC/REC2"/>
    <property type="match status" value="1"/>
</dbReference>
<dbReference type="NCBIfam" id="TIGR00360">
    <property type="entry name" value="ComEC_N-term"/>
    <property type="match status" value="1"/>
</dbReference>
<keyword evidence="3 6" id="KW-0812">Transmembrane</keyword>
<evidence type="ECO:0000256" key="2">
    <source>
        <dbReference type="ARBA" id="ARBA00022475"/>
    </source>
</evidence>
<feature type="transmembrane region" description="Helical" evidence="6">
    <location>
        <begin position="511"/>
        <end position="529"/>
    </location>
</feature>
<comment type="caution">
    <text evidence="8">The sequence shown here is derived from an EMBL/GenBank/DDBJ whole genome shotgun (WGS) entry which is preliminary data.</text>
</comment>
<evidence type="ECO:0000259" key="7">
    <source>
        <dbReference type="Pfam" id="PF03772"/>
    </source>
</evidence>
<name>A0A1Y4LAT7_9FIRM</name>
<evidence type="ECO:0000256" key="1">
    <source>
        <dbReference type="ARBA" id="ARBA00004651"/>
    </source>
</evidence>
<dbReference type="Gene3D" id="3.60.15.10">
    <property type="entry name" value="Ribonuclease Z/Hydroxyacylglutathione hydrolase-like"/>
    <property type="match status" value="1"/>
</dbReference>
<feature type="transmembrane region" description="Helical" evidence="6">
    <location>
        <begin position="257"/>
        <end position="277"/>
    </location>
</feature>
<feature type="transmembrane region" description="Helical" evidence="6">
    <location>
        <begin position="284"/>
        <end position="300"/>
    </location>
</feature>
<feature type="transmembrane region" description="Helical" evidence="6">
    <location>
        <begin position="306"/>
        <end position="323"/>
    </location>
</feature>
<proteinExistence type="predicted"/>
<evidence type="ECO:0000256" key="4">
    <source>
        <dbReference type="ARBA" id="ARBA00022989"/>
    </source>
</evidence>
<evidence type="ECO:0000313" key="9">
    <source>
        <dbReference type="Proteomes" id="UP000195897"/>
    </source>
</evidence>
<feature type="transmembrane region" description="Helical" evidence="6">
    <location>
        <begin position="37"/>
        <end position="55"/>
    </location>
</feature>
<dbReference type="GO" id="GO:0005886">
    <property type="term" value="C:plasma membrane"/>
    <property type="evidence" value="ECO:0007669"/>
    <property type="project" value="UniProtKB-SubCell"/>
</dbReference>
<gene>
    <name evidence="8" type="ORF">B5F17_04375</name>
</gene>
<dbReference type="InterPro" id="IPR052159">
    <property type="entry name" value="Competence_DNA_uptake"/>
</dbReference>
<protein>
    <recommendedName>
        <fullName evidence="7">ComEC/Rec2-related protein domain-containing protein</fullName>
    </recommendedName>
</protein>
<accession>A0A1Y4LAT7</accession>
<evidence type="ECO:0000256" key="5">
    <source>
        <dbReference type="ARBA" id="ARBA00023136"/>
    </source>
</evidence>
<feature type="transmembrane region" description="Helical" evidence="6">
    <location>
        <begin position="12"/>
        <end position="31"/>
    </location>
</feature>
<reference evidence="9" key="1">
    <citation type="submission" date="2017-04" db="EMBL/GenBank/DDBJ databases">
        <title>Function of individual gut microbiota members based on whole genome sequencing of pure cultures obtained from chicken caecum.</title>
        <authorList>
            <person name="Medvecky M."/>
            <person name="Cejkova D."/>
            <person name="Polansky O."/>
            <person name="Karasova D."/>
            <person name="Kubasova T."/>
            <person name="Cizek A."/>
            <person name="Rychlik I."/>
        </authorList>
    </citation>
    <scope>NUCLEOTIDE SEQUENCE [LARGE SCALE GENOMIC DNA]</scope>
    <source>
        <strain evidence="9">An180</strain>
    </source>
</reference>
<feature type="transmembrane region" description="Helical" evidence="6">
    <location>
        <begin position="392"/>
        <end position="420"/>
    </location>
</feature>
<feature type="domain" description="ComEC/Rec2-related protein" evidence="7">
    <location>
        <begin position="237"/>
        <end position="502"/>
    </location>
</feature>
<feature type="transmembrane region" description="Helical" evidence="6">
    <location>
        <begin position="330"/>
        <end position="348"/>
    </location>
</feature>
<feature type="transmembrane region" description="Helical" evidence="6">
    <location>
        <begin position="488"/>
        <end position="505"/>
    </location>
</feature>
<evidence type="ECO:0000313" key="8">
    <source>
        <dbReference type="EMBL" id="OUP53825.1"/>
    </source>
</evidence>
<organism evidence="8 9">
    <name type="scientific">Butyricicoccus pullicaecorum</name>
    <dbReference type="NCBI Taxonomy" id="501571"/>
    <lineage>
        <taxon>Bacteria</taxon>
        <taxon>Bacillati</taxon>
        <taxon>Bacillota</taxon>
        <taxon>Clostridia</taxon>
        <taxon>Eubacteriales</taxon>
        <taxon>Butyricicoccaceae</taxon>
        <taxon>Butyricicoccus</taxon>
    </lineage>
</organism>
<evidence type="ECO:0000256" key="3">
    <source>
        <dbReference type="ARBA" id="ARBA00022692"/>
    </source>
</evidence>
<dbReference type="InterPro" id="IPR036866">
    <property type="entry name" value="RibonucZ/Hydroxyglut_hydro"/>
</dbReference>